<evidence type="ECO:0000313" key="2">
    <source>
        <dbReference type="Proteomes" id="UP000186720"/>
    </source>
</evidence>
<keyword evidence="2" id="KW-1185">Reference proteome</keyword>
<protein>
    <submittedName>
        <fullName evidence="1">Uncharacterized protein</fullName>
    </submittedName>
</protein>
<dbReference type="Proteomes" id="UP000186720">
    <property type="component" value="Unassembled WGS sequence"/>
</dbReference>
<accession>A0A1Q5ZY35</accession>
<reference evidence="1 2" key="1">
    <citation type="submission" date="2016-11" db="EMBL/GenBank/DDBJ databases">
        <title>Whole Genome Sequencing of Mucilaginibacter polytrichastri RG4-7(T) isolated from the moss sample.</title>
        <authorList>
            <person name="Li Y."/>
        </authorList>
    </citation>
    <scope>NUCLEOTIDE SEQUENCE [LARGE SCALE GENOMIC DNA]</scope>
    <source>
        <strain evidence="1 2">RG4-7</strain>
    </source>
</reference>
<dbReference type="STRING" id="1302689.RG47T_2141"/>
<gene>
    <name evidence="1" type="ORF">RG47T_2141</name>
</gene>
<dbReference type="AlphaFoldDB" id="A0A1Q5ZY35"/>
<proteinExistence type="predicted"/>
<name>A0A1Q5ZY35_9SPHI</name>
<dbReference type="EMBL" id="MPPL01000001">
    <property type="protein sequence ID" value="OKS86684.1"/>
    <property type="molecule type" value="Genomic_DNA"/>
</dbReference>
<sequence length="37" mass="4310">MFPMLEGAMLACRTFGDTQQMRIVNEMLKNDIKEFSL</sequence>
<comment type="caution">
    <text evidence="1">The sequence shown here is derived from an EMBL/GenBank/DDBJ whole genome shotgun (WGS) entry which is preliminary data.</text>
</comment>
<evidence type="ECO:0000313" key="1">
    <source>
        <dbReference type="EMBL" id="OKS86684.1"/>
    </source>
</evidence>
<organism evidence="1 2">
    <name type="scientific">Mucilaginibacter polytrichastri</name>
    <dbReference type="NCBI Taxonomy" id="1302689"/>
    <lineage>
        <taxon>Bacteria</taxon>
        <taxon>Pseudomonadati</taxon>
        <taxon>Bacteroidota</taxon>
        <taxon>Sphingobacteriia</taxon>
        <taxon>Sphingobacteriales</taxon>
        <taxon>Sphingobacteriaceae</taxon>
        <taxon>Mucilaginibacter</taxon>
    </lineage>
</organism>